<gene>
    <name evidence="5" type="ORF">BPAG_LOCUS8775</name>
</gene>
<organism evidence="7">
    <name type="scientific">Brugia pahangi</name>
    <name type="common">Filarial nematode worm</name>
    <dbReference type="NCBI Taxonomy" id="6280"/>
    <lineage>
        <taxon>Eukaryota</taxon>
        <taxon>Metazoa</taxon>
        <taxon>Ecdysozoa</taxon>
        <taxon>Nematoda</taxon>
        <taxon>Chromadorea</taxon>
        <taxon>Rhabditida</taxon>
        <taxon>Spirurina</taxon>
        <taxon>Spiruromorpha</taxon>
        <taxon>Filarioidea</taxon>
        <taxon>Onchocercidae</taxon>
        <taxon>Brugia</taxon>
    </lineage>
</organism>
<dbReference type="InterPro" id="IPR002227">
    <property type="entry name" value="Tyrosinase_Cu-bd"/>
</dbReference>
<dbReference type="Pfam" id="PF01549">
    <property type="entry name" value="ShK"/>
    <property type="match status" value="2"/>
</dbReference>
<feature type="domain" description="ShKT" evidence="4">
    <location>
        <begin position="497"/>
        <end position="531"/>
    </location>
</feature>
<dbReference type="WBParaSite" id="BPAG_0000881301-mRNA-1">
    <property type="protein sequence ID" value="BPAG_0000881301-mRNA-1"/>
    <property type="gene ID" value="BPAG_0000881301"/>
</dbReference>
<keyword evidence="6" id="KW-1185">Reference proteome</keyword>
<evidence type="ECO:0000259" key="4">
    <source>
        <dbReference type="PROSITE" id="PS51670"/>
    </source>
</evidence>
<dbReference type="SUPFAM" id="SSF48056">
    <property type="entry name" value="Di-copper centre-containing domain"/>
    <property type="match status" value="1"/>
</dbReference>
<dbReference type="Pfam" id="PF00264">
    <property type="entry name" value="Tyrosinase"/>
    <property type="match status" value="1"/>
</dbReference>
<dbReference type="SMART" id="SM00254">
    <property type="entry name" value="ShKT"/>
    <property type="match status" value="2"/>
</dbReference>
<accession>A0A158PQY2</accession>
<dbReference type="STRING" id="6280.A0A158PQY2"/>
<dbReference type="GO" id="GO:0046872">
    <property type="term" value="F:metal ion binding"/>
    <property type="evidence" value="ECO:0007669"/>
    <property type="project" value="UniProtKB-KW"/>
</dbReference>
<proteinExistence type="predicted"/>
<dbReference type="PROSITE" id="PS00498">
    <property type="entry name" value="TYROSINASE_2"/>
    <property type="match status" value="1"/>
</dbReference>
<dbReference type="PRINTS" id="PR00092">
    <property type="entry name" value="TYROSINASE"/>
</dbReference>
<protein>
    <submittedName>
        <fullName evidence="7">ShKT domain-containing protein</fullName>
    </submittedName>
</protein>
<dbReference type="Gene3D" id="1.10.1280.10">
    <property type="entry name" value="Di-copper center containing domain from catechol oxidase"/>
    <property type="match status" value="1"/>
</dbReference>
<dbReference type="InterPro" id="IPR008922">
    <property type="entry name" value="Di-copper_centre_dom_sf"/>
</dbReference>
<keyword evidence="1" id="KW-0479">Metal-binding</keyword>
<dbReference type="PANTHER" id="PTHR11474:SF126">
    <property type="entry name" value="TYROSINASE-LIKE PROTEIN TYR-1-RELATED"/>
    <property type="match status" value="1"/>
</dbReference>
<evidence type="ECO:0000256" key="3">
    <source>
        <dbReference type="PROSITE-ProRule" id="PRU01005"/>
    </source>
</evidence>
<evidence type="ECO:0000256" key="2">
    <source>
        <dbReference type="ARBA" id="ARBA00023008"/>
    </source>
</evidence>
<evidence type="ECO:0000313" key="5">
    <source>
        <dbReference type="EMBL" id="VDN89961.1"/>
    </source>
</evidence>
<comment type="caution">
    <text evidence="3">Lacks conserved residue(s) required for the propagation of feature annotation.</text>
</comment>
<dbReference type="Proteomes" id="UP000278627">
    <property type="component" value="Unassembled WGS sequence"/>
</dbReference>
<keyword evidence="3" id="KW-1015">Disulfide bond</keyword>
<name>A0A158PQY2_BRUPA</name>
<dbReference type="EMBL" id="UZAD01013140">
    <property type="protein sequence ID" value="VDN89961.1"/>
    <property type="molecule type" value="Genomic_DNA"/>
</dbReference>
<sequence>MLLPIDCNQAPPELVEICHQLRQFDVAARAAISFAAPQSQLIMPHTDPLSSVPHQSSLTSTVYDCLNLQCLCPYFGGGLSPDGKCHLRNGRILERAIRKEIRMLNKDERERFFTAIQQLKASGEYNRLADIHRQEASESGAHAGPSFLLWHREFIKRMEIALRLIDPSIALPYWDSSLDQHLSDPRDSVMWSEMLMGESNSNGEVINGPFARFITLEGHPAITRNLGEEGHLFTDENINTVYGKDTIEGILAYTASTKGKLVYFSACPYPPNFSALEYYHASVHIWIGGDMKPPLTSANDPIFFLHHSFVDYIFENWRQMHQNRIQREQDYPQEITTCSTPRHFANANMRPFNLVNKHGLSNAYTDYLYTYAPRPNCSANEPTCQSQFLFCDLRNGPAHCVSKIKLGKRCEKFIGEDACYMGICLDGYCKLRNATSISSTISTSQSFQHITTSLHITKSPFQQHTSLSEMQQIRNASISGQNPNTIKATTTAMQTACLNDEPCCNLWAKNGECPNNVEYMRMHCRRSCNYCQSTDNRRNGCFDRHISCSYMRLQGECKQRTKWMAENCQASCDWQSRQVNHPKTRNIETLCAEFVLPFTDLLTPSLFLNLFSKQSLAYYV</sequence>
<evidence type="ECO:0000256" key="1">
    <source>
        <dbReference type="ARBA" id="ARBA00022723"/>
    </source>
</evidence>
<dbReference type="AlphaFoldDB" id="A0A158PQY2"/>
<feature type="disulfide bond" evidence="3">
    <location>
        <begin position="497"/>
        <end position="531"/>
    </location>
</feature>
<dbReference type="InterPro" id="IPR050316">
    <property type="entry name" value="Tyrosinase/Hemocyanin"/>
</dbReference>
<reference evidence="7" key="1">
    <citation type="submission" date="2016-04" db="UniProtKB">
        <authorList>
            <consortium name="WormBaseParasite"/>
        </authorList>
    </citation>
    <scope>IDENTIFICATION</scope>
</reference>
<keyword evidence="2" id="KW-0186">Copper</keyword>
<feature type="domain" description="ShKT" evidence="4">
    <location>
        <begin position="541"/>
        <end position="576"/>
    </location>
</feature>
<dbReference type="PROSITE" id="PS51670">
    <property type="entry name" value="SHKT"/>
    <property type="match status" value="2"/>
</dbReference>
<evidence type="ECO:0000313" key="7">
    <source>
        <dbReference type="WBParaSite" id="BPAG_0000881301-mRNA-1"/>
    </source>
</evidence>
<reference evidence="5 6" key="2">
    <citation type="submission" date="2018-11" db="EMBL/GenBank/DDBJ databases">
        <authorList>
            <consortium name="Pathogen Informatics"/>
        </authorList>
    </citation>
    <scope>NUCLEOTIDE SEQUENCE [LARGE SCALE GENOMIC DNA]</scope>
</reference>
<dbReference type="GO" id="GO:0016491">
    <property type="term" value="F:oxidoreductase activity"/>
    <property type="evidence" value="ECO:0007669"/>
    <property type="project" value="InterPro"/>
</dbReference>
<dbReference type="PANTHER" id="PTHR11474">
    <property type="entry name" value="TYROSINASE FAMILY MEMBER"/>
    <property type="match status" value="1"/>
</dbReference>
<dbReference type="InterPro" id="IPR003582">
    <property type="entry name" value="ShKT_dom"/>
</dbReference>
<evidence type="ECO:0000313" key="6">
    <source>
        <dbReference type="Proteomes" id="UP000278627"/>
    </source>
</evidence>